<name>A0AAV8Q5Q4_ENSVE</name>
<dbReference type="AlphaFoldDB" id="A0AAV8Q5Q4"/>
<protein>
    <submittedName>
        <fullName evidence="1">Uncharacterized protein</fullName>
    </submittedName>
</protein>
<dbReference type="EMBL" id="JAQQAF010000008">
    <property type="protein sequence ID" value="KAJ8465643.1"/>
    <property type="molecule type" value="Genomic_DNA"/>
</dbReference>
<sequence length="130" mass="14396">MTATTLFWVASEMKRGRRLWHHHAVFRYDLTADSASTVTANLWRWIPARTLLAVVCVAVARYLEGIGPDPPSAWFACGPVGGFSCRTWDGGPEDFMYTCRPLTRRVGPGHAMLSGDGVRDPLRGYTILGI</sequence>
<evidence type="ECO:0000313" key="2">
    <source>
        <dbReference type="Proteomes" id="UP001222027"/>
    </source>
</evidence>
<evidence type="ECO:0000313" key="1">
    <source>
        <dbReference type="EMBL" id="KAJ8465643.1"/>
    </source>
</evidence>
<organism evidence="1 2">
    <name type="scientific">Ensete ventricosum</name>
    <name type="common">Abyssinian banana</name>
    <name type="synonym">Musa ensete</name>
    <dbReference type="NCBI Taxonomy" id="4639"/>
    <lineage>
        <taxon>Eukaryota</taxon>
        <taxon>Viridiplantae</taxon>
        <taxon>Streptophyta</taxon>
        <taxon>Embryophyta</taxon>
        <taxon>Tracheophyta</taxon>
        <taxon>Spermatophyta</taxon>
        <taxon>Magnoliopsida</taxon>
        <taxon>Liliopsida</taxon>
        <taxon>Zingiberales</taxon>
        <taxon>Musaceae</taxon>
        <taxon>Ensete</taxon>
    </lineage>
</organism>
<reference evidence="1 2" key="1">
    <citation type="submission" date="2022-12" db="EMBL/GenBank/DDBJ databases">
        <title>Chromosome-scale assembly of the Ensete ventricosum genome.</title>
        <authorList>
            <person name="Dussert Y."/>
            <person name="Stocks J."/>
            <person name="Wendawek A."/>
            <person name="Woldeyes F."/>
            <person name="Nichols R.A."/>
            <person name="Borrell J.S."/>
        </authorList>
    </citation>
    <scope>NUCLEOTIDE SEQUENCE [LARGE SCALE GENOMIC DNA]</scope>
    <source>
        <strain evidence="2">cv. Maze</strain>
        <tissue evidence="1">Seeds</tissue>
    </source>
</reference>
<gene>
    <name evidence="1" type="ORF">OPV22_028195</name>
</gene>
<keyword evidence="2" id="KW-1185">Reference proteome</keyword>
<proteinExistence type="predicted"/>
<comment type="caution">
    <text evidence="1">The sequence shown here is derived from an EMBL/GenBank/DDBJ whole genome shotgun (WGS) entry which is preliminary data.</text>
</comment>
<accession>A0AAV8Q5Q4</accession>
<dbReference type="Proteomes" id="UP001222027">
    <property type="component" value="Unassembled WGS sequence"/>
</dbReference>